<dbReference type="FunFam" id="3.40.50.720:FF:000084">
    <property type="entry name" value="Short-chain dehydrogenase reductase"/>
    <property type="match status" value="1"/>
</dbReference>
<evidence type="ECO:0000313" key="3">
    <source>
        <dbReference type="Proteomes" id="UP001107558"/>
    </source>
</evidence>
<accession>A0A9J6CRN0</accession>
<dbReference type="InterPro" id="IPR057326">
    <property type="entry name" value="KR_dom"/>
</dbReference>
<dbReference type="Gene3D" id="3.40.50.720">
    <property type="entry name" value="NAD(P)-binding Rossmann-like Domain"/>
    <property type="match status" value="1"/>
</dbReference>
<organism evidence="2 3">
    <name type="scientific">Polypedilum vanderplanki</name>
    <name type="common">Sleeping chironomid midge</name>
    <dbReference type="NCBI Taxonomy" id="319348"/>
    <lineage>
        <taxon>Eukaryota</taxon>
        <taxon>Metazoa</taxon>
        <taxon>Ecdysozoa</taxon>
        <taxon>Arthropoda</taxon>
        <taxon>Hexapoda</taxon>
        <taxon>Insecta</taxon>
        <taxon>Pterygota</taxon>
        <taxon>Neoptera</taxon>
        <taxon>Endopterygota</taxon>
        <taxon>Diptera</taxon>
        <taxon>Nematocera</taxon>
        <taxon>Chironomoidea</taxon>
        <taxon>Chironomidae</taxon>
        <taxon>Chironominae</taxon>
        <taxon>Polypedilum</taxon>
        <taxon>Polypedilum</taxon>
    </lineage>
</organism>
<gene>
    <name evidence="2" type="ORF">PVAND_013465</name>
</gene>
<dbReference type="AlphaFoldDB" id="A0A9J6CRN0"/>
<name>A0A9J6CRN0_POLVA</name>
<dbReference type="SMART" id="SM00822">
    <property type="entry name" value="PKS_KR"/>
    <property type="match status" value="1"/>
</dbReference>
<dbReference type="InterPro" id="IPR036291">
    <property type="entry name" value="NAD(P)-bd_dom_sf"/>
</dbReference>
<dbReference type="EMBL" id="JADBJN010000001">
    <property type="protein sequence ID" value="KAG5684227.1"/>
    <property type="molecule type" value="Genomic_DNA"/>
</dbReference>
<dbReference type="InterPro" id="IPR002347">
    <property type="entry name" value="SDR_fam"/>
</dbReference>
<comment type="caution">
    <text evidence="2">The sequence shown here is derived from an EMBL/GenBank/DDBJ whole genome shotgun (WGS) entry which is preliminary data.</text>
</comment>
<dbReference type="NCBIfam" id="NF005559">
    <property type="entry name" value="PRK07231.1"/>
    <property type="match status" value="1"/>
</dbReference>
<dbReference type="PRINTS" id="PR00081">
    <property type="entry name" value="GDHRDH"/>
</dbReference>
<dbReference type="PANTHER" id="PTHR43975">
    <property type="entry name" value="ZGC:101858"/>
    <property type="match status" value="1"/>
</dbReference>
<evidence type="ECO:0000259" key="1">
    <source>
        <dbReference type="SMART" id="SM00822"/>
    </source>
</evidence>
<dbReference type="PANTHER" id="PTHR43975:SF2">
    <property type="entry name" value="EG:BACR7A4.14 PROTEIN-RELATED"/>
    <property type="match status" value="1"/>
</dbReference>
<feature type="domain" description="Ketoreductase" evidence="1">
    <location>
        <begin position="6"/>
        <end position="188"/>
    </location>
</feature>
<evidence type="ECO:0000313" key="2">
    <source>
        <dbReference type="EMBL" id="KAG5684227.1"/>
    </source>
</evidence>
<dbReference type="PRINTS" id="PR00080">
    <property type="entry name" value="SDRFAMILY"/>
</dbReference>
<dbReference type="Proteomes" id="UP001107558">
    <property type="component" value="Chromosome 1"/>
</dbReference>
<proteinExistence type="predicted"/>
<sequence>MEFEGKVVIITGASSGIGAQTAKDFSKLNANVVLVGRNAENLKAIAAECTAADKTLIVQADVNLDDDCKKIINETINKWGRIDVLVNSAGIIETGSIENTSIEQYDRVMNTNMRSIYLLTMLAVPYLVATQGNIVNVSSVNGIRSFAGVLAYNLSKACVDQFTRCTALELAAKNVRVNSVNPGVIITNIHKRGGMNDETYAAFLERSKTTHPLGRPGTVDEVSEVITFLASSKASFITGAQVPIDGGRHATCLR</sequence>
<keyword evidence="3" id="KW-1185">Reference proteome</keyword>
<reference evidence="2" key="1">
    <citation type="submission" date="2021-03" db="EMBL/GenBank/DDBJ databases">
        <title>Chromosome level genome of the anhydrobiotic midge Polypedilum vanderplanki.</title>
        <authorList>
            <person name="Yoshida Y."/>
            <person name="Kikawada T."/>
            <person name="Gusev O."/>
        </authorList>
    </citation>
    <scope>NUCLEOTIDE SEQUENCE</scope>
    <source>
        <strain evidence="2">NIAS01</strain>
        <tissue evidence="2">Whole body or cell culture</tissue>
    </source>
</reference>
<dbReference type="Pfam" id="PF13561">
    <property type="entry name" value="adh_short_C2"/>
    <property type="match status" value="1"/>
</dbReference>
<dbReference type="OrthoDB" id="47007at2759"/>
<dbReference type="SUPFAM" id="SSF51735">
    <property type="entry name" value="NAD(P)-binding Rossmann-fold domains"/>
    <property type="match status" value="1"/>
</dbReference>
<protein>
    <recommendedName>
        <fullName evidence="1">Ketoreductase domain-containing protein</fullName>
    </recommendedName>
</protein>